<dbReference type="Proteomes" id="UP000887564">
    <property type="component" value="Unplaced"/>
</dbReference>
<dbReference type="GO" id="GO:0004739">
    <property type="term" value="F:pyruvate dehydrogenase (acetyl-transferring) activity"/>
    <property type="evidence" value="ECO:0007669"/>
    <property type="project" value="UniProtKB-UniRule"/>
</dbReference>
<evidence type="ECO:0000313" key="6">
    <source>
        <dbReference type="Proteomes" id="UP000887564"/>
    </source>
</evidence>
<dbReference type="WBParaSite" id="PEQ_0000241501-mRNA-1">
    <property type="protein sequence ID" value="PEQ_0000241501-mRNA-1"/>
    <property type="gene ID" value="PEQ_0000241501"/>
</dbReference>
<keyword evidence="3 4" id="KW-0786">Thiamine pyrophosphate</keyword>
<dbReference type="PANTHER" id="PTHR11624">
    <property type="entry name" value="DEHYDROGENASE RELATED"/>
    <property type="match status" value="1"/>
</dbReference>
<evidence type="ECO:0000259" key="5">
    <source>
        <dbReference type="Pfam" id="PF02780"/>
    </source>
</evidence>
<dbReference type="EC" id="1.2.4.1" evidence="4"/>
<keyword evidence="4" id="KW-0670">Pyruvate</keyword>
<name>A0A914RCG4_PAREQ</name>
<sequence>MRPYLKRPRSELELRFTVINLRTLRPLDFETIKKSVMKTHHLVTIDNGWPFGNIGAEVVAQVVESEAFDYLDGPIERVTGVDVPMPYALPLEIAAQPSSSDVVKMVKKSMNIN</sequence>
<evidence type="ECO:0000313" key="7">
    <source>
        <dbReference type="WBParaSite" id="PEQ_0000241501-mRNA-1"/>
    </source>
</evidence>
<proteinExistence type="predicted"/>
<dbReference type="GO" id="GO:0006086">
    <property type="term" value="P:pyruvate decarboxylation to acetyl-CoA"/>
    <property type="evidence" value="ECO:0007669"/>
    <property type="project" value="InterPro"/>
</dbReference>
<comment type="cofactor">
    <cofactor evidence="1 4">
        <name>thiamine diphosphate</name>
        <dbReference type="ChEBI" id="CHEBI:58937"/>
    </cofactor>
</comment>
<feature type="domain" description="Transketolase C-terminal" evidence="5">
    <location>
        <begin position="14"/>
        <end position="101"/>
    </location>
</feature>
<dbReference type="InterPro" id="IPR033248">
    <property type="entry name" value="Transketolase_C"/>
</dbReference>
<dbReference type="InterPro" id="IPR027110">
    <property type="entry name" value="PDHB_mito-type"/>
</dbReference>
<evidence type="ECO:0000256" key="3">
    <source>
        <dbReference type="ARBA" id="ARBA00023052"/>
    </source>
</evidence>
<comment type="catalytic activity">
    <reaction evidence="4">
        <text>N(6)-[(R)-lipoyl]-L-lysyl-[protein] + pyruvate + H(+) = N(6)-[(R)-S(8)-acetyldihydrolipoyl]-L-lysyl-[protein] + CO2</text>
        <dbReference type="Rhea" id="RHEA:19189"/>
        <dbReference type="Rhea" id="RHEA-COMP:10474"/>
        <dbReference type="Rhea" id="RHEA-COMP:10478"/>
        <dbReference type="ChEBI" id="CHEBI:15361"/>
        <dbReference type="ChEBI" id="CHEBI:15378"/>
        <dbReference type="ChEBI" id="CHEBI:16526"/>
        <dbReference type="ChEBI" id="CHEBI:83099"/>
        <dbReference type="ChEBI" id="CHEBI:83111"/>
        <dbReference type="EC" id="1.2.4.1"/>
    </reaction>
</comment>
<dbReference type="PANTHER" id="PTHR11624:SF96">
    <property type="entry name" value="PYRUVATE DEHYDROGENASE E1 COMPONENT SUBUNIT BETA, MITOCHONDRIAL"/>
    <property type="match status" value="1"/>
</dbReference>
<evidence type="ECO:0000256" key="4">
    <source>
        <dbReference type="RuleBase" id="RU364074"/>
    </source>
</evidence>
<dbReference type="SUPFAM" id="SSF52922">
    <property type="entry name" value="TK C-terminal domain-like"/>
    <property type="match status" value="1"/>
</dbReference>
<organism evidence="6 7">
    <name type="scientific">Parascaris equorum</name>
    <name type="common">Equine roundworm</name>
    <dbReference type="NCBI Taxonomy" id="6256"/>
    <lineage>
        <taxon>Eukaryota</taxon>
        <taxon>Metazoa</taxon>
        <taxon>Ecdysozoa</taxon>
        <taxon>Nematoda</taxon>
        <taxon>Chromadorea</taxon>
        <taxon>Rhabditida</taxon>
        <taxon>Spirurina</taxon>
        <taxon>Ascaridomorpha</taxon>
        <taxon>Ascaridoidea</taxon>
        <taxon>Ascarididae</taxon>
        <taxon>Parascaris</taxon>
    </lineage>
</organism>
<evidence type="ECO:0000256" key="2">
    <source>
        <dbReference type="ARBA" id="ARBA00023002"/>
    </source>
</evidence>
<protein>
    <recommendedName>
        <fullName evidence="4">Pyruvate dehydrogenase E1 component subunit beta</fullName>
        <ecNumber evidence="4">1.2.4.1</ecNumber>
    </recommendedName>
</protein>
<evidence type="ECO:0000256" key="1">
    <source>
        <dbReference type="ARBA" id="ARBA00001964"/>
    </source>
</evidence>
<dbReference type="AlphaFoldDB" id="A0A914RCG4"/>
<dbReference type="Pfam" id="PF02780">
    <property type="entry name" value="Transketolase_C"/>
    <property type="match status" value="1"/>
</dbReference>
<dbReference type="Gene3D" id="3.40.50.920">
    <property type="match status" value="1"/>
</dbReference>
<reference evidence="7" key="1">
    <citation type="submission" date="2022-11" db="UniProtKB">
        <authorList>
            <consortium name="WormBaseParasite"/>
        </authorList>
    </citation>
    <scope>IDENTIFICATION</scope>
</reference>
<keyword evidence="2 4" id="KW-0560">Oxidoreductase</keyword>
<comment type="function">
    <text evidence="4">The pyruvate dehydrogenase complex catalyzes the overall conversion of pyruvate to acetyl-CoA and CO2.</text>
</comment>
<accession>A0A914RCG4</accession>
<dbReference type="InterPro" id="IPR009014">
    <property type="entry name" value="Transketo_C/PFOR_II"/>
</dbReference>
<keyword evidence="6" id="KW-1185">Reference proteome</keyword>